<keyword evidence="8" id="KW-1185">Reference proteome</keyword>
<feature type="transmembrane region" description="Helical" evidence="6">
    <location>
        <begin position="71"/>
        <end position="99"/>
    </location>
</feature>
<keyword evidence="2" id="KW-0813">Transport</keyword>
<dbReference type="InterPro" id="IPR011701">
    <property type="entry name" value="MFS"/>
</dbReference>
<dbReference type="OrthoDB" id="10021397at2759"/>
<name>A0A9W8B1M8_9FUNG</name>
<dbReference type="SUPFAM" id="SSF103473">
    <property type="entry name" value="MFS general substrate transporter"/>
    <property type="match status" value="1"/>
</dbReference>
<evidence type="ECO:0000256" key="1">
    <source>
        <dbReference type="ARBA" id="ARBA00004127"/>
    </source>
</evidence>
<dbReference type="GO" id="GO:0005886">
    <property type="term" value="C:plasma membrane"/>
    <property type="evidence" value="ECO:0007669"/>
    <property type="project" value="TreeGrafter"/>
</dbReference>
<sequence length="301" mass="32076">VDVSGLTPLVSGMICLLFAILTGGVDYPWRHAIILTLLGAGVVLLLAFTGIEAMFATQPLVPLRFFVHRNVAASLLAVLFLGMVIFTYMYGMPFYYIIVHNDSAAQAGIKLIPLLLGMALASILGSICVSKTGRYRLVVWTGCTVAIVGVALSTRLTPSSAAIEPLGYLFLIGLGCGFCIQPLLAAAQTAVDEAAVAQVTACYGFFQNIGAAVNMAIVFGLLNTSHHNVVFQFLHHASAKMNALATKVDSDILWALMHGKLAQSFNDGLHLVFILACVLMGTATLCTFGLQRVPTKQNVQK</sequence>
<evidence type="ECO:0000256" key="6">
    <source>
        <dbReference type="SAM" id="Phobius"/>
    </source>
</evidence>
<feature type="transmembrane region" description="Helical" evidence="6">
    <location>
        <begin position="269"/>
        <end position="290"/>
    </location>
</feature>
<evidence type="ECO:0000256" key="5">
    <source>
        <dbReference type="ARBA" id="ARBA00023136"/>
    </source>
</evidence>
<feature type="transmembrane region" description="Helical" evidence="6">
    <location>
        <begin position="32"/>
        <end position="51"/>
    </location>
</feature>
<proteinExistence type="predicted"/>
<keyword evidence="4 6" id="KW-1133">Transmembrane helix</keyword>
<feature type="transmembrane region" description="Helical" evidence="6">
    <location>
        <begin position="135"/>
        <end position="154"/>
    </location>
</feature>
<dbReference type="GO" id="GO:0012505">
    <property type="term" value="C:endomembrane system"/>
    <property type="evidence" value="ECO:0007669"/>
    <property type="project" value="UniProtKB-SubCell"/>
</dbReference>
<reference evidence="7" key="1">
    <citation type="submission" date="2022-07" db="EMBL/GenBank/DDBJ databases">
        <title>Phylogenomic reconstructions and comparative analyses of Kickxellomycotina fungi.</title>
        <authorList>
            <person name="Reynolds N.K."/>
            <person name="Stajich J.E."/>
            <person name="Barry K."/>
            <person name="Grigoriev I.V."/>
            <person name="Crous P."/>
            <person name="Smith M.E."/>
        </authorList>
    </citation>
    <scope>NUCLEOTIDE SEQUENCE</scope>
    <source>
        <strain evidence="7">RSA 567</strain>
    </source>
</reference>
<evidence type="ECO:0000313" key="8">
    <source>
        <dbReference type="Proteomes" id="UP001151582"/>
    </source>
</evidence>
<protein>
    <recommendedName>
        <fullName evidence="9">MFS transporter</fullName>
    </recommendedName>
</protein>
<gene>
    <name evidence="7" type="ORF">H4R34_004908</name>
</gene>
<evidence type="ECO:0008006" key="9">
    <source>
        <dbReference type="Google" id="ProtNLM"/>
    </source>
</evidence>
<evidence type="ECO:0000256" key="3">
    <source>
        <dbReference type="ARBA" id="ARBA00022692"/>
    </source>
</evidence>
<dbReference type="Proteomes" id="UP001151582">
    <property type="component" value="Unassembled WGS sequence"/>
</dbReference>
<comment type="subcellular location">
    <subcellularLocation>
        <location evidence="1">Endomembrane system</location>
        <topology evidence="1">Multi-pass membrane protein</topology>
    </subcellularLocation>
</comment>
<feature type="transmembrane region" description="Helical" evidence="6">
    <location>
        <begin position="166"/>
        <end position="184"/>
    </location>
</feature>
<dbReference type="EMBL" id="JANBQB010000730">
    <property type="protein sequence ID" value="KAJ1973942.1"/>
    <property type="molecule type" value="Genomic_DNA"/>
</dbReference>
<organism evidence="7 8">
    <name type="scientific">Dimargaris verticillata</name>
    <dbReference type="NCBI Taxonomy" id="2761393"/>
    <lineage>
        <taxon>Eukaryota</taxon>
        <taxon>Fungi</taxon>
        <taxon>Fungi incertae sedis</taxon>
        <taxon>Zoopagomycota</taxon>
        <taxon>Kickxellomycotina</taxon>
        <taxon>Dimargaritomycetes</taxon>
        <taxon>Dimargaritales</taxon>
        <taxon>Dimargaritaceae</taxon>
        <taxon>Dimargaris</taxon>
    </lineage>
</organism>
<keyword evidence="5 6" id="KW-0472">Membrane</keyword>
<dbReference type="Gene3D" id="1.20.1250.20">
    <property type="entry name" value="MFS general substrate transporter like domains"/>
    <property type="match status" value="1"/>
</dbReference>
<feature type="transmembrane region" description="Helical" evidence="6">
    <location>
        <begin position="6"/>
        <end position="25"/>
    </location>
</feature>
<evidence type="ECO:0000313" key="7">
    <source>
        <dbReference type="EMBL" id="KAJ1973942.1"/>
    </source>
</evidence>
<dbReference type="AlphaFoldDB" id="A0A9W8B1M8"/>
<dbReference type="Pfam" id="PF07690">
    <property type="entry name" value="MFS_1"/>
    <property type="match status" value="1"/>
</dbReference>
<dbReference type="PANTHER" id="PTHR23501:SF191">
    <property type="entry name" value="VACUOLAR BASIC AMINO ACID TRANSPORTER 4"/>
    <property type="match status" value="1"/>
</dbReference>
<dbReference type="GO" id="GO:0022857">
    <property type="term" value="F:transmembrane transporter activity"/>
    <property type="evidence" value="ECO:0007669"/>
    <property type="project" value="InterPro"/>
</dbReference>
<evidence type="ECO:0000256" key="2">
    <source>
        <dbReference type="ARBA" id="ARBA00022448"/>
    </source>
</evidence>
<accession>A0A9W8B1M8</accession>
<evidence type="ECO:0000256" key="4">
    <source>
        <dbReference type="ARBA" id="ARBA00022989"/>
    </source>
</evidence>
<dbReference type="InterPro" id="IPR036259">
    <property type="entry name" value="MFS_trans_sf"/>
</dbReference>
<feature type="transmembrane region" description="Helical" evidence="6">
    <location>
        <begin position="111"/>
        <end position="129"/>
    </location>
</feature>
<keyword evidence="3 6" id="KW-0812">Transmembrane</keyword>
<feature type="non-terminal residue" evidence="7">
    <location>
        <position position="1"/>
    </location>
</feature>
<dbReference type="PANTHER" id="PTHR23501">
    <property type="entry name" value="MAJOR FACILITATOR SUPERFAMILY"/>
    <property type="match status" value="1"/>
</dbReference>
<comment type="caution">
    <text evidence="7">The sequence shown here is derived from an EMBL/GenBank/DDBJ whole genome shotgun (WGS) entry which is preliminary data.</text>
</comment>